<proteinExistence type="inferred from homology"/>
<dbReference type="EMBL" id="JACCBG010000001">
    <property type="protein sequence ID" value="NYD41150.1"/>
    <property type="molecule type" value="Genomic_DNA"/>
</dbReference>
<keyword evidence="2" id="KW-0186">Copper</keyword>
<accession>A0A7Y9E593</accession>
<dbReference type="Proteomes" id="UP000535511">
    <property type="component" value="Unassembled WGS sequence"/>
</dbReference>
<comment type="similarity">
    <text evidence="1">Belongs to the SCO1/2 family.</text>
</comment>
<dbReference type="Pfam" id="PF02630">
    <property type="entry name" value="SCO1-SenC"/>
    <property type="match status" value="1"/>
</dbReference>
<dbReference type="CDD" id="cd02968">
    <property type="entry name" value="SCO"/>
    <property type="match status" value="1"/>
</dbReference>
<keyword evidence="6" id="KW-1185">Reference proteome</keyword>
<feature type="binding site" evidence="2">
    <location>
        <position position="77"/>
    </location>
    <ligand>
        <name>Cu cation</name>
        <dbReference type="ChEBI" id="CHEBI:23378"/>
    </ligand>
</feature>
<organism evidence="5 6">
    <name type="scientific">Nocardioides panaciterrulae</name>
    <dbReference type="NCBI Taxonomy" id="661492"/>
    <lineage>
        <taxon>Bacteria</taxon>
        <taxon>Bacillati</taxon>
        <taxon>Actinomycetota</taxon>
        <taxon>Actinomycetes</taxon>
        <taxon>Propionibacteriales</taxon>
        <taxon>Nocardioidaceae</taxon>
        <taxon>Nocardioides</taxon>
    </lineage>
</organism>
<keyword evidence="2" id="KW-0479">Metal-binding</keyword>
<dbReference type="PANTHER" id="PTHR12151:SF25">
    <property type="entry name" value="LINALOOL DEHYDRATASE_ISOMERASE DOMAIN-CONTAINING PROTEIN"/>
    <property type="match status" value="1"/>
</dbReference>
<keyword evidence="3" id="KW-1015">Disulfide bond</keyword>
<dbReference type="InterPro" id="IPR036249">
    <property type="entry name" value="Thioredoxin-like_sf"/>
</dbReference>
<dbReference type="AlphaFoldDB" id="A0A7Y9E593"/>
<evidence type="ECO:0000256" key="2">
    <source>
        <dbReference type="PIRSR" id="PIRSR603782-1"/>
    </source>
</evidence>
<dbReference type="GO" id="GO:0046872">
    <property type="term" value="F:metal ion binding"/>
    <property type="evidence" value="ECO:0007669"/>
    <property type="project" value="UniProtKB-KW"/>
</dbReference>
<evidence type="ECO:0000313" key="5">
    <source>
        <dbReference type="EMBL" id="NYD41150.1"/>
    </source>
</evidence>
<sequence>MTMLLAAILVLGLASCSAKEGAPAAAAGAMPDAGTSLDAPVPASVLTAPLTDSRGRPTTLDAFRGKVLVLTDVMTLCQESCPIVTASMVTAARRLEASLRGDRVQFLSLTVDPGRDDVRHLRAYERQFGALPNWTLLTGSRRVVDGLWDTLGVWRHRTPIERPFPRDWVTGVPLTTDIAHTDELIFIDGDQRFRYEMDGYGNVPASAIPGRIYRFMDRLGHRNVSATDPGAWTPDQVTEVVDWLLGGAS</sequence>
<evidence type="ECO:0000313" key="6">
    <source>
        <dbReference type="Proteomes" id="UP000535511"/>
    </source>
</evidence>
<evidence type="ECO:0000256" key="3">
    <source>
        <dbReference type="PIRSR" id="PIRSR603782-2"/>
    </source>
</evidence>
<feature type="chain" id="PRO_5039686389" evidence="4">
    <location>
        <begin position="19"/>
        <end position="249"/>
    </location>
</feature>
<dbReference type="SUPFAM" id="SSF52833">
    <property type="entry name" value="Thioredoxin-like"/>
    <property type="match status" value="1"/>
</dbReference>
<evidence type="ECO:0000256" key="4">
    <source>
        <dbReference type="SAM" id="SignalP"/>
    </source>
</evidence>
<name>A0A7Y9E593_9ACTN</name>
<feature type="signal peptide" evidence="4">
    <location>
        <begin position="1"/>
        <end position="18"/>
    </location>
</feature>
<dbReference type="Gene3D" id="3.40.30.10">
    <property type="entry name" value="Glutaredoxin"/>
    <property type="match status" value="1"/>
</dbReference>
<feature type="binding site" evidence="2">
    <location>
        <position position="81"/>
    </location>
    <ligand>
        <name>Cu cation</name>
        <dbReference type="ChEBI" id="CHEBI:23378"/>
    </ligand>
</feature>
<dbReference type="InterPro" id="IPR003782">
    <property type="entry name" value="SCO1/SenC"/>
</dbReference>
<feature type="disulfide bond" description="Redox-active" evidence="3">
    <location>
        <begin position="77"/>
        <end position="81"/>
    </location>
</feature>
<gene>
    <name evidence="5" type="ORF">BJZ21_001233</name>
</gene>
<reference evidence="5 6" key="1">
    <citation type="submission" date="2020-07" db="EMBL/GenBank/DDBJ databases">
        <title>Sequencing the genomes of 1000 actinobacteria strains.</title>
        <authorList>
            <person name="Klenk H.-P."/>
        </authorList>
    </citation>
    <scope>NUCLEOTIDE SEQUENCE [LARGE SCALE GENOMIC DNA]</scope>
    <source>
        <strain evidence="5 6">DSM 21350</strain>
    </source>
</reference>
<keyword evidence="4" id="KW-0732">Signal</keyword>
<dbReference type="PANTHER" id="PTHR12151">
    <property type="entry name" value="ELECTRON TRANSPORT PROTIN SCO1/SENC FAMILY MEMBER"/>
    <property type="match status" value="1"/>
</dbReference>
<protein>
    <submittedName>
        <fullName evidence="5">Protein SCO1/2</fullName>
    </submittedName>
</protein>
<evidence type="ECO:0000256" key="1">
    <source>
        <dbReference type="ARBA" id="ARBA00010996"/>
    </source>
</evidence>
<comment type="caution">
    <text evidence="5">The sequence shown here is derived from an EMBL/GenBank/DDBJ whole genome shotgun (WGS) entry which is preliminary data.</text>
</comment>